<dbReference type="EMBL" id="FMHV01000002">
    <property type="protein sequence ID" value="SCL36351.1"/>
    <property type="molecule type" value="Genomic_DNA"/>
</dbReference>
<gene>
    <name evidence="2" type="ORF">GA0070624_5530</name>
</gene>
<reference evidence="3" key="1">
    <citation type="submission" date="2016-06" db="EMBL/GenBank/DDBJ databases">
        <authorList>
            <person name="Varghese N."/>
            <person name="Submissions Spin"/>
        </authorList>
    </citation>
    <scope>NUCLEOTIDE SEQUENCE [LARGE SCALE GENOMIC DNA]</scope>
    <source>
        <strain evidence="3">DSM 45431</strain>
    </source>
</reference>
<dbReference type="OrthoDB" id="9804427at2"/>
<dbReference type="SUPFAM" id="SSF69572">
    <property type="entry name" value="Activating enzymes of the ubiquitin-like proteins"/>
    <property type="match status" value="1"/>
</dbReference>
<feature type="compositionally biased region" description="Basic and acidic residues" evidence="1">
    <location>
        <begin position="1"/>
        <end position="19"/>
    </location>
</feature>
<keyword evidence="2" id="KW-0548">Nucleotidyltransferase</keyword>
<feature type="region of interest" description="Disordered" evidence="1">
    <location>
        <begin position="1"/>
        <end position="34"/>
    </location>
</feature>
<evidence type="ECO:0000256" key="1">
    <source>
        <dbReference type="SAM" id="MobiDB-lite"/>
    </source>
</evidence>
<dbReference type="GO" id="GO:0008641">
    <property type="term" value="F:ubiquitin-like modifier activating enzyme activity"/>
    <property type="evidence" value="ECO:0007669"/>
    <property type="project" value="InterPro"/>
</dbReference>
<proteinExistence type="predicted"/>
<dbReference type="STRING" id="568872.GA0070624_5530"/>
<sequence>MGTAYSDRDPGKGPDDQHRRCPYRVGDNVEPATPLSANRPAVALAGVGSVGTSTVAALLSGNEPFVGEVDLVDPEVFDDRNPYRYPALLTDLTGSEKVGWAAQALRAAGINAHPFRGTVGSWVASRPAPGFDGLLVASPDTLAGRRDVTDVLARTTLSIGVAGLSFHVARHHLGDELACPYCEYVPLGPPTTQADVYAAQTGLEVARVLRLMQADAVLTAEDVAVAQAAGRILPETAIALVGHRLEDLVARAYAEVGIGSPAASGDGQVYLAAPYVSALAGVLAATEIYKISLGLAGVDRRVDLDLAGIPQGYVRRPPADATGRCLCASPFRRRFMRQLYSSDGPT</sequence>
<keyword evidence="2" id="KW-0808">Transferase</keyword>
<accession>A0A1C6T3N9</accession>
<evidence type="ECO:0000313" key="2">
    <source>
        <dbReference type="EMBL" id="SCL36351.1"/>
    </source>
</evidence>
<keyword evidence="3" id="KW-1185">Reference proteome</keyword>
<dbReference type="AlphaFoldDB" id="A0A1C6T3N9"/>
<dbReference type="GO" id="GO:0016779">
    <property type="term" value="F:nucleotidyltransferase activity"/>
    <property type="evidence" value="ECO:0007669"/>
    <property type="project" value="UniProtKB-KW"/>
</dbReference>
<organism evidence="2 3">
    <name type="scientific">Micromonospora rhizosphaerae</name>
    <dbReference type="NCBI Taxonomy" id="568872"/>
    <lineage>
        <taxon>Bacteria</taxon>
        <taxon>Bacillati</taxon>
        <taxon>Actinomycetota</taxon>
        <taxon>Actinomycetes</taxon>
        <taxon>Micromonosporales</taxon>
        <taxon>Micromonosporaceae</taxon>
        <taxon>Micromonospora</taxon>
    </lineage>
</organism>
<dbReference type="Gene3D" id="3.40.50.720">
    <property type="entry name" value="NAD(P)-binding Rossmann-like Domain"/>
    <property type="match status" value="1"/>
</dbReference>
<evidence type="ECO:0000313" key="3">
    <source>
        <dbReference type="Proteomes" id="UP000199413"/>
    </source>
</evidence>
<protein>
    <submittedName>
        <fullName evidence="2">Molybdopterin or thiamine biosynthesis adenylyltransferase</fullName>
    </submittedName>
</protein>
<dbReference type="InterPro" id="IPR035985">
    <property type="entry name" value="Ubiquitin-activating_enz"/>
</dbReference>
<name>A0A1C6T3N9_9ACTN</name>
<dbReference type="Proteomes" id="UP000199413">
    <property type="component" value="Unassembled WGS sequence"/>
</dbReference>